<evidence type="ECO:0000256" key="1">
    <source>
        <dbReference type="ARBA" id="ARBA00010964"/>
    </source>
</evidence>
<feature type="compositionally biased region" description="Polar residues" evidence="2">
    <location>
        <begin position="136"/>
        <end position="165"/>
    </location>
</feature>
<dbReference type="GO" id="GO:0016020">
    <property type="term" value="C:membrane"/>
    <property type="evidence" value="ECO:0007669"/>
    <property type="project" value="InterPro"/>
</dbReference>
<keyword evidence="3" id="KW-1185">Reference proteome</keyword>
<comment type="similarity">
    <text evidence="1">Belongs to the sprouty family.</text>
</comment>
<evidence type="ECO:0000256" key="2">
    <source>
        <dbReference type="SAM" id="MobiDB-lite"/>
    </source>
</evidence>
<dbReference type="RefSeq" id="XP_015595961.2">
    <property type="nucleotide sequence ID" value="XM_015740475.2"/>
</dbReference>
<feature type="compositionally biased region" description="Low complexity" evidence="2">
    <location>
        <begin position="222"/>
        <end position="232"/>
    </location>
</feature>
<feature type="compositionally biased region" description="Low complexity" evidence="2">
    <location>
        <begin position="169"/>
        <end position="185"/>
    </location>
</feature>
<feature type="region of interest" description="Disordered" evidence="2">
    <location>
        <begin position="209"/>
        <end position="316"/>
    </location>
</feature>
<dbReference type="PANTHER" id="PTHR12365:SF7">
    <property type="entry name" value="PROTEIN SPROUTY"/>
    <property type="match status" value="1"/>
</dbReference>
<feature type="compositionally biased region" description="Polar residues" evidence="2">
    <location>
        <begin position="38"/>
        <end position="58"/>
    </location>
</feature>
<dbReference type="AlphaFoldDB" id="A0AAJ7BXH2"/>
<proteinExistence type="inferred from homology"/>
<dbReference type="GO" id="GO:0046580">
    <property type="term" value="P:negative regulation of Ras protein signal transduction"/>
    <property type="evidence" value="ECO:0007669"/>
    <property type="project" value="TreeGrafter"/>
</dbReference>
<feature type="region of interest" description="Disordered" evidence="2">
    <location>
        <begin position="328"/>
        <end position="355"/>
    </location>
</feature>
<feature type="compositionally biased region" description="Basic residues" evidence="2">
    <location>
        <begin position="391"/>
        <end position="402"/>
    </location>
</feature>
<protein>
    <submittedName>
        <fullName evidence="4">Protein sprouty</fullName>
    </submittedName>
</protein>
<dbReference type="GO" id="GO:0048513">
    <property type="term" value="P:animal organ development"/>
    <property type="evidence" value="ECO:0007669"/>
    <property type="project" value="TreeGrafter"/>
</dbReference>
<dbReference type="PROSITE" id="PS51227">
    <property type="entry name" value="SPR"/>
    <property type="match status" value="1"/>
</dbReference>
<dbReference type="Pfam" id="PF05210">
    <property type="entry name" value="Sprouty"/>
    <property type="match status" value="1"/>
</dbReference>
<dbReference type="PANTHER" id="PTHR12365">
    <property type="entry name" value="SPROUTY"/>
    <property type="match status" value="1"/>
</dbReference>
<gene>
    <name evidence="4" type="primary">LOC107268087</name>
</gene>
<reference evidence="4" key="1">
    <citation type="submission" date="2025-08" db="UniProtKB">
        <authorList>
            <consortium name="RefSeq"/>
        </authorList>
    </citation>
    <scope>IDENTIFICATION</scope>
</reference>
<name>A0AAJ7BXH2_CEPCN</name>
<feature type="region of interest" description="Disordered" evidence="2">
    <location>
        <begin position="1"/>
        <end position="186"/>
    </location>
</feature>
<dbReference type="GO" id="GO:0040037">
    <property type="term" value="P:negative regulation of fibroblast growth factor receptor signaling pathway"/>
    <property type="evidence" value="ECO:0007669"/>
    <property type="project" value="TreeGrafter"/>
</dbReference>
<organism evidence="3 4">
    <name type="scientific">Cephus cinctus</name>
    <name type="common">Wheat stem sawfly</name>
    <dbReference type="NCBI Taxonomy" id="211228"/>
    <lineage>
        <taxon>Eukaryota</taxon>
        <taxon>Metazoa</taxon>
        <taxon>Ecdysozoa</taxon>
        <taxon>Arthropoda</taxon>
        <taxon>Hexapoda</taxon>
        <taxon>Insecta</taxon>
        <taxon>Pterygota</taxon>
        <taxon>Neoptera</taxon>
        <taxon>Endopterygota</taxon>
        <taxon>Hymenoptera</taxon>
        <taxon>Cephoidea</taxon>
        <taxon>Cephidae</taxon>
        <taxon>Cephus</taxon>
    </lineage>
</organism>
<evidence type="ECO:0000313" key="4">
    <source>
        <dbReference type="RefSeq" id="XP_015595961.2"/>
    </source>
</evidence>
<dbReference type="InterPro" id="IPR051192">
    <property type="entry name" value="Sprouty_domain"/>
</dbReference>
<dbReference type="KEGG" id="ccin:107268087"/>
<feature type="compositionally biased region" description="Polar residues" evidence="2">
    <location>
        <begin position="420"/>
        <end position="444"/>
    </location>
</feature>
<dbReference type="GO" id="GO:0005829">
    <property type="term" value="C:cytosol"/>
    <property type="evidence" value="ECO:0007669"/>
    <property type="project" value="TreeGrafter"/>
</dbReference>
<feature type="compositionally biased region" description="Pro residues" evidence="2">
    <location>
        <begin position="10"/>
        <end position="25"/>
    </location>
</feature>
<dbReference type="InterPro" id="IPR007875">
    <property type="entry name" value="Sprouty"/>
</dbReference>
<dbReference type="Proteomes" id="UP000694920">
    <property type="component" value="Unplaced"/>
</dbReference>
<feature type="non-terminal residue" evidence="4">
    <location>
        <position position="1"/>
    </location>
</feature>
<feature type="compositionally biased region" description="Basic and acidic residues" evidence="2">
    <location>
        <begin position="96"/>
        <end position="107"/>
    </location>
</feature>
<dbReference type="CTD" id="20914"/>
<feature type="compositionally biased region" description="Low complexity" evidence="2">
    <location>
        <begin position="260"/>
        <end position="279"/>
    </location>
</feature>
<sequence length="610" mass="63903">KCGSVDTLDCPPPPALPPRRPPWPPNNLNVAATIRNLDCSTSSNLGRLSSTASPGSSTGHHHPALTHQTQKLAPPPPPPLTPPQYPAPPRPPSRNGGDEARVARAESGRGPSSFANGTASPRSLPPRAGWAVRATGSLSSSAFPAPSGTTPSAAGGQTSPRSSVVGQWANSDSISSSSSAATSQSGFNVKRHLADGASGWSDRLELRGVPMSQNASPPSRPPSSSSSISSTSALPRVHGHDHNRPLPPPRLPEGTGTLVPLTAPLTPLSTSSFRSRTSLVHSTTNSGTQSSHSSPQNARNQHLQTPGVASPVSAGSPTTISAAIGANTTTTGSAGQAPRSPVGEVTLAVPRPDGERAVNEYVETPFRPSVAQNPGQKCTKNERRHHQKVQAHHHQLHQHANHHQSLNHQHHHQNHLQSSSPTNTVTKQPVSFTKEPANSISSGSLGPRAEGLSIMCDFCGKCRCESCREPPPLPSRWLCDNSCFCSAETALDYASCLCCVKGLFYHCGDSGSGVDGEGGGSCADEPCSCTGSRKSARWACLGALTLVLPCLLCYWPFKGCVALCEACYARHASQGCRCDPSTLGRHLGNAVVRDSRDPEKRLLDPVTPEL</sequence>
<evidence type="ECO:0000313" key="3">
    <source>
        <dbReference type="Proteomes" id="UP000694920"/>
    </source>
</evidence>
<accession>A0AAJ7BXH2</accession>
<dbReference type="GeneID" id="107268087"/>
<feature type="region of interest" description="Disordered" evidence="2">
    <location>
        <begin position="367"/>
        <end position="386"/>
    </location>
</feature>
<feature type="region of interest" description="Disordered" evidence="2">
    <location>
        <begin position="391"/>
        <end position="445"/>
    </location>
</feature>
<feature type="compositionally biased region" description="Polar residues" evidence="2">
    <location>
        <begin position="280"/>
        <end position="304"/>
    </location>
</feature>
<feature type="compositionally biased region" description="Pro residues" evidence="2">
    <location>
        <begin position="73"/>
        <end position="92"/>
    </location>
</feature>